<name>A0A9W5K9G5_BACC8</name>
<dbReference type="EMBL" id="AHER01000025">
    <property type="protein sequence ID" value="EJR23822.1"/>
    <property type="molecule type" value="Genomic_DNA"/>
</dbReference>
<dbReference type="Proteomes" id="UP000006607">
    <property type="component" value="Unassembled WGS sequence"/>
</dbReference>
<dbReference type="InterPro" id="IPR008983">
    <property type="entry name" value="Tumour_necrosis_fac-like_dom"/>
</dbReference>
<dbReference type="AlphaFoldDB" id="A0A9W5K9G5"/>
<proteinExistence type="predicted"/>
<evidence type="ECO:0000313" key="2">
    <source>
        <dbReference type="Proteomes" id="UP000006607"/>
    </source>
</evidence>
<accession>A0A9W5K9G5</accession>
<reference evidence="1" key="1">
    <citation type="submission" date="2012-04" db="EMBL/GenBank/DDBJ databases">
        <title>The Genome Sequence of Bacillus cereus VD014.</title>
        <authorList>
            <consortium name="The Broad Institute Genome Sequencing Platform"/>
            <consortium name="The Broad Institute Genome Sequencing Center for Infectious Disease"/>
            <person name="Feldgarden M."/>
            <person name="Van der Auwera G.A."/>
            <person name="Mahillon J."/>
            <person name="Duprez V."/>
            <person name="Timmery S."/>
            <person name="Mattelet C."/>
            <person name="Dierick K."/>
            <person name="Sun M."/>
            <person name="Yu Z."/>
            <person name="Zhu L."/>
            <person name="Hu X."/>
            <person name="Shank E.B."/>
            <person name="Swiecicka I."/>
            <person name="Hansen B.M."/>
            <person name="Andrup L."/>
            <person name="Young S.K."/>
            <person name="Zeng Q."/>
            <person name="Gargeya S."/>
            <person name="Fitzgerald M."/>
            <person name="Haas B."/>
            <person name="Abouelleil A."/>
            <person name="Alvarado L."/>
            <person name="Arachchi H.M."/>
            <person name="Berlin A."/>
            <person name="Chapman S.B."/>
            <person name="Goldberg J."/>
            <person name="Griggs A."/>
            <person name="Gujja S."/>
            <person name="Hansen M."/>
            <person name="Howarth C."/>
            <person name="Imamovic A."/>
            <person name="Larimer J."/>
            <person name="McCowen C."/>
            <person name="Montmayeur A."/>
            <person name="Murphy C."/>
            <person name="Neiman D."/>
            <person name="Pearson M."/>
            <person name="Priest M."/>
            <person name="Roberts A."/>
            <person name="Saif S."/>
            <person name="Shea T."/>
            <person name="Sisk P."/>
            <person name="Sykes S."/>
            <person name="Wortman J."/>
            <person name="Nusbaum C."/>
            <person name="Birren B."/>
        </authorList>
    </citation>
    <scope>NUCLEOTIDE SEQUENCE</scope>
    <source>
        <strain evidence="1">VD014</strain>
    </source>
</reference>
<organism evidence="1 2">
    <name type="scientific">Bacillus cereus (strain VD014)</name>
    <dbReference type="NCBI Taxonomy" id="1053223"/>
    <lineage>
        <taxon>Bacteria</taxon>
        <taxon>Bacillati</taxon>
        <taxon>Bacillota</taxon>
        <taxon>Bacilli</taxon>
        <taxon>Bacillales</taxon>
        <taxon>Bacillaceae</taxon>
        <taxon>Bacillus</taxon>
        <taxon>Bacillus cereus group</taxon>
    </lineage>
</organism>
<dbReference type="RefSeq" id="WP_000343250.1">
    <property type="nucleotide sequence ID" value="NZ_JH792025.1"/>
</dbReference>
<dbReference type="Gene3D" id="2.60.120.40">
    <property type="match status" value="1"/>
</dbReference>
<protein>
    <submittedName>
        <fullName evidence="1">Exosporium leader peptide</fullName>
    </submittedName>
</protein>
<dbReference type="NCBIfam" id="TIGR03720">
    <property type="entry name" value="exospor_lead"/>
    <property type="match status" value="1"/>
</dbReference>
<evidence type="ECO:0000313" key="1">
    <source>
        <dbReference type="EMBL" id="EJR23822.1"/>
    </source>
</evidence>
<dbReference type="InterPro" id="IPR021201">
    <property type="entry name" value="Leader_pep_exosporium"/>
</dbReference>
<sequence length="185" mass="19737">MDEFLSSAAINPNLVGPTLPPVPPFTLPTGPTGPTGSLSVAYGTFWQTEIITVPFESPFSFDQADPMVGGISLLNPTTINITQAGDYRISFISSINLTVALSFPYSPTISILLNNSLIPNFKATFGLSILDSEDVDCTQLIGDTILSVPANSTLQLINNSFVGEKDIRTCDNGINALELNIIKLN</sequence>
<gene>
    <name evidence="1" type="ORF">IIA_01914</name>
</gene>
<comment type="caution">
    <text evidence="1">The sequence shown here is derived from an EMBL/GenBank/DDBJ whole genome shotgun (WGS) entry which is preliminary data.</text>
</comment>